<keyword evidence="2" id="KW-1185">Reference proteome</keyword>
<evidence type="ECO:0000313" key="1">
    <source>
        <dbReference type="EMBL" id="EHQ27627.1"/>
    </source>
</evidence>
<evidence type="ECO:0008006" key="3">
    <source>
        <dbReference type="Google" id="ProtNLM"/>
    </source>
</evidence>
<dbReference type="HOGENOM" id="CLU_108537_0_0_10"/>
<sequence length="222" mass="25978">MDQNTLKRKKAIELRLQSCGIKDYKISHLPYLDFDPETFATPYEVGCRIMILQSLTYAVHHDEHRKAIIGWLKKENIWDYVSPKERTFLENGSFDQRVLSDVSWKIEAAYVLAWALGLITDLSESCQPMSDDQYDQFETKVPRVGDELAVFLASLQYISKSNIIDENLFNELATTYFRDIYYSQMKSTSNIDKKVSFERHVALNWVRRFMDIADWDDTDTST</sequence>
<dbReference type="eggNOG" id="ENOG50302B9">
    <property type="taxonomic scope" value="Bacteria"/>
</dbReference>
<dbReference type="AlphaFoldDB" id="H1YIT2"/>
<gene>
    <name evidence="1" type="ORF">Mucpa_3529</name>
</gene>
<dbReference type="InterPro" id="IPR025368">
    <property type="entry name" value="DUF4272"/>
</dbReference>
<name>H1YIT2_9SPHI</name>
<dbReference type="Proteomes" id="UP000002774">
    <property type="component" value="Chromosome"/>
</dbReference>
<reference evidence="1" key="1">
    <citation type="submission" date="2011-09" db="EMBL/GenBank/DDBJ databases">
        <title>The permanent draft genome of Mucilaginibacter paludis DSM 18603.</title>
        <authorList>
            <consortium name="US DOE Joint Genome Institute (JGI-PGF)"/>
            <person name="Lucas S."/>
            <person name="Han J."/>
            <person name="Lapidus A."/>
            <person name="Bruce D."/>
            <person name="Goodwin L."/>
            <person name="Pitluck S."/>
            <person name="Peters L."/>
            <person name="Kyrpides N."/>
            <person name="Mavromatis K."/>
            <person name="Ivanova N."/>
            <person name="Mikhailova N."/>
            <person name="Held B."/>
            <person name="Detter J.C."/>
            <person name="Tapia R."/>
            <person name="Han C."/>
            <person name="Land M."/>
            <person name="Hauser L."/>
            <person name="Markowitz V."/>
            <person name="Cheng J.-F."/>
            <person name="Hugenholtz P."/>
            <person name="Woyke T."/>
            <person name="Wu D."/>
            <person name="Tindall B."/>
            <person name="Brambilla E."/>
            <person name="Klenk H.-P."/>
            <person name="Eisen J.A."/>
        </authorList>
    </citation>
    <scope>NUCLEOTIDE SEQUENCE [LARGE SCALE GENOMIC DNA]</scope>
    <source>
        <strain evidence="1">DSM 18603</strain>
    </source>
</reference>
<evidence type="ECO:0000313" key="2">
    <source>
        <dbReference type="Proteomes" id="UP000002774"/>
    </source>
</evidence>
<proteinExistence type="predicted"/>
<dbReference type="EMBL" id="CM001403">
    <property type="protein sequence ID" value="EHQ27627.1"/>
    <property type="molecule type" value="Genomic_DNA"/>
</dbReference>
<accession>H1YIT2</accession>
<dbReference type="OrthoDB" id="4399984at2"/>
<protein>
    <recommendedName>
        <fullName evidence="3">DUF4272 domain-containing protein</fullName>
    </recommendedName>
</protein>
<organism evidence="1 2">
    <name type="scientific">Mucilaginibacter paludis DSM 18603</name>
    <dbReference type="NCBI Taxonomy" id="714943"/>
    <lineage>
        <taxon>Bacteria</taxon>
        <taxon>Pseudomonadati</taxon>
        <taxon>Bacteroidota</taxon>
        <taxon>Sphingobacteriia</taxon>
        <taxon>Sphingobacteriales</taxon>
        <taxon>Sphingobacteriaceae</taxon>
        <taxon>Mucilaginibacter</taxon>
    </lineage>
</organism>
<dbReference type="Pfam" id="PF14094">
    <property type="entry name" value="DUF4272"/>
    <property type="match status" value="1"/>
</dbReference>
<dbReference type="RefSeq" id="WP_008508151.1">
    <property type="nucleotide sequence ID" value="NZ_CM001403.1"/>
</dbReference>
<dbReference type="STRING" id="714943.Mucpa_3529"/>